<sequence length="475" mass="53187">MVSPVCTISGKGCGNDNFCVYNIEKGIEMVRPVCTISRKGCGNDNFCVYDIGKGIEMISLVCTISGKGGVNGKGCGNDNFCVYDIGKGIEMVSSICTISGKGCRNSFKEGNITIGGYHIDMVQFGIHSGYSTSVSFCCKEDSNSTLSEVFPHDYPFVLLKGPSKENCEHINDMSVSEDKMFMLRHVVDWAFHGTIPNVTLTDTHIGIPFCFYQPESYSEPIGDEELQNPYPLSELYSLGRPVYMYSSPYAKSPSNNQNFVVNLENCEHINDMSVSEDKMFMLRHVVEWAFHGTIPNVTLTDTHIGIPFCFYQPESYSEPIGNEENCEHINDMSVSEDKMFMLRHVVEWAFHGTIPNVTLTDTHIGIPFCFYQPESYSEPIGNEELQNPYPLSELYSLGRPVYMYSSPYAKSPSNNQNFVVNLGKASSIIRFTIGSNVNKNQKVWNNIELNILLHLHAGKLYISHHTYTTKGFFVG</sequence>
<dbReference type="EMBL" id="CACVKT020002205">
    <property type="protein sequence ID" value="CAC5376532.1"/>
    <property type="molecule type" value="Genomic_DNA"/>
</dbReference>
<dbReference type="AlphaFoldDB" id="A0A6J8B029"/>
<proteinExistence type="predicted"/>
<reference evidence="1 2" key="1">
    <citation type="submission" date="2020-06" db="EMBL/GenBank/DDBJ databases">
        <authorList>
            <person name="Li R."/>
            <person name="Bekaert M."/>
        </authorList>
    </citation>
    <scope>NUCLEOTIDE SEQUENCE [LARGE SCALE GENOMIC DNA]</scope>
    <source>
        <strain evidence="2">wild</strain>
    </source>
</reference>
<keyword evidence="2" id="KW-1185">Reference proteome</keyword>
<accession>A0A6J8B029</accession>
<gene>
    <name evidence="1" type="ORF">MCOR_13147</name>
</gene>
<dbReference type="OrthoDB" id="10597163at2759"/>
<name>A0A6J8B029_MYTCO</name>
<organism evidence="1 2">
    <name type="scientific">Mytilus coruscus</name>
    <name type="common">Sea mussel</name>
    <dbReference type="NCBI Taxonomy" id="42192"/>
    <lineage>
        <taxon>Eukaryota</taxon>
        <taxon>Metazoa</taxon>
        <taxon>Spiralia</taxon>
        <taxon>Lophotrochozoa</taxon>
        <taxon>Mollusca</taxon>
        <taxon>Bivalvia</taxon>
        <taxon>Autobranchia</taxon>
        <taxon>Pteriomorphia</taxon>
        <taxon>Mytilida</taxon>
        <taxon>Mytiloidea</taxon>
        <taxon>Mytilidae</taxon>
        <taxon>Mytilinae</taxon>
        <taxon>Mytilus</taxon>
    </lineage>
</organism>
<dbReference type="Proteomes" id="UP000507470">
    <property type="component" value="Unassembled WGS sequence"/>
</dbReference>
<evidence type="ECO:0000313" key="1">
    <source>
        <dbReference type="EMBL" id="CAC5376532.1"/>
    </source>
</evidence>
<protein>
    <submittedName>
        <fullName evidence="1">Uncharacterized protein</fullName>
    </submittedName>
</protein>
<evidence type="ECO:0000313" key="2">
    <source>
        <dbReference type="Proteomes" id="UP000507470"/>
    </source>
</evidence>